<proteinExistence type="predicted"/>
<organism evidence="1 2">
    <name type="scientific">Hohenbuehelia grisea</name>
    <dbReference type="NCBI Taxonomy" id="104357"/>
    <lineage>
        <taxon>Eukaryota</taxon>
        <taxon>Fungi</taxon>
        <taxon>Dikarya</taxon>
        <taxon>Basidiomycota</taxon>
        <taxon>Agaricomycotina</taxon>
        <taxon>Agaricomycetes</taxon>
        <taxon>Agaricomycetidae</taxon>
        <taxon>Agaricales</taxon>
        <taxon>Pleurotineae</taxon>
        <taxon>Pleurotaceae</taxon>
        <taxon>Hohenbuehelia</taxon>
    </lineage>
</organism>
<protein>
    <submittedName>
        <fullName evidence="1">Uncharacterized protein</fullName>
    </submittedName>
</protein>
<dbReference type="EMBL" id="JASNQZ010000007">
    <property type="protein sequence ID" value="KAL0954631.1"/>
    <property type="molecule type" value="Genomic_DNA"/>
</dbReference>
<accession>A0ABR3JFY6</accession>
<sequence>MVLEIDHQTLSLPLQQDVFKLSSVFNCHIHNLPTRSSDLNLKEAQILIHSFLRQHPPVGLRRLRLQLSILNQDVIDCIAKALPELRELWLALCYSPNALGEYEVINTLPRDLERSRARYPDWKLYDLSITSPTPSDMGGITYEYETMEALAHCTPSVKSFHFTGGLDDRRYPSLMSCF</sequence>
<comment type="caution">
    <text evidence="1">The sequence shown here is derived from an EMBL/GenBank/DDBJ whole genome shotgun (WGS) entry which is preliminary data.</text>
</comment>
<name>A0ABR3JFY6_9AGAR</name>
<dbReference type="Proteomes" id="UP001556367">
    <property type="component" value="Unassembled WGS sequence"/>
</dbReference>
<keyword evidence="2" id="KW-1185">Reference proteome</keyword>
<reference evidence="2" key="1">
    <citation type="submission" date="2024-06" db="EMBL/GenBank/DDBJ databases">
        <title>Multi-omics analyses provide insights into the biosynthesis of the anticancer antibiotic pleurotin in Hohenbuehelia grisea.</title>
        <authorList>
            <person name="Weaver J.A."/>
            <person name="Alberti F."/>
        </authorList>
    </citation>
    <scope>NUCLEOTIDE SEQUENCE [LARGE SCALE GENOMIC DNA]</scope>
    <source>
        <strain evidence="2">T-177</strain>
    </source>
</reference>
<gene>
    <name evidence="1" type="ORF">HGRIS_003586</name>
</gene>
<evidence type="ECO:0000313" key="1">
    <source>
        <dbReference type="EMBL" id="KAL0954631.1"/>
    </source>
</evidence>
<evidence type="ECO:0000313" key="2">
    <source>
        <dbReference type="Proteomes" id="UP001556367"/>
    </source>
</evidence>